<dbReference type="GO" id="GO:0071539">
    <property type="term" value="P:protein localization to centrosome"/>
    <property type="evidence" value="ECO:0007669"/>
    <property type="project" value="TreeGrafter"/>
</dbReference>
<dbReference type="PANTHER" id="PTHR15128:SF0">
    <property type="entry name" value="SCL-INTERRUPTING LOCUS PROTEIN"/>
    <property type="match status" value="1"/>
</dbReference>
<proteinExistence type="predicted"/>
<evidence type="ECO:0000256" key="1">
    <source>
        <dbReference type="SAM" id="MobiDB-lite"/>
    </source>
</evidence>
<accession>A0AAV6YS66</accession>
<feature type="region of interest" description="Disordered" evidence="1">
    <location>
        <begin position="1"/>
        <end position="25"/>
    </location>
</feature>
<sequence length="71" mass="8120">MSAKMSLKNLQYHRDGNPTSSDNQVNIRNMSTRMLPINFPPTKTVLWDCTPMGDPIGLHFSYYRGFPTNKS</sequence>
<protein>
    <submittedName>
        <fullName evidence="2">Uncharacterized protein</fullName>
    </submittedName>
</protein>
<name>A0AAV6YS66_ENGPU</name>
<keyword evidence="3" id="KW-1185">Reference proteome</keyword>
<dbReference type="PANTHER" id="PTHR15128">
    <property type="entry name" value="TAL1 SCL INTERRUPTING LOCUS"/>
    <property type="match status" value="1"/>
</dbReference>
<dbReference type="Proteomes" id="UP000824782">
    <property type="component" value="Unassembled WGS sequence"/>
</dbReference>
<dbReference type="InterPro" id="IPR026123">
    <property type="entry name" value="STIL"/>
</dbReference>
<evidence type="ECO:0000313" key="3">
    <source>
        <dbReference type="Proteomes" id="UP000824782"/>
    </source>
</evidence>
<comment type="caution">
    <text evidence="2">The sequence shown here is derived from an EMBL/GenBank/DDBJ whole genome shotgun (WGS) entry which is preliminary data.</text>
</comment>
<organism evidence="2 3">
    <name type="scientific">Engystomops pustulosus</name>
    <name type="common">Tungara frog</name>
    <name type="synonym">Physalaemus pustulosus</name>
    <dbReference type="NCBI Taxonomy" id="76066"/>
    <lineage>
        <taxon>Eukaryota</taxon>
        <taxon>Metazoa</taxon>
        <taxon>Chordata</taxon>
        <taxon>Craniata</taxon>
        <taxon>Vertebrata</taxon>
        <taxon>Euteleostomi</taxon>
        <taxon>Amphibia</taxon>
        <taxon>Batrachia</taxon>
        <taxon>Anura</taxon>
        <taxon>Neobatrachia</taxon>
        <taxon>Hyloidea</taxon>
        <taxon>Leptodactylidae</taxon>
        <taxon>Leiuperinae</taxon>
        <taxon>Engystomops</taxon>
    </lineage>
</organism>
<dbReference type="AlphaFoldDB" id="A0AAV6YS66"/>
<reference evidence="2" key="1">
    <citation type="thesis" date="2020" institute="ProQuest LLC" country="789 East Eisenhower Parkway, Ann Arbor, MI, USA">
        <title>Comparative Genomics and Chromosome Evolution.</title>
        <authorList>
            <person name="Mudd A.B."/>
        </authorList>
    </citation>
    <scope>NUCLEOTIDE SEQUENCE</scope>
    <source>
        <strain evidence="2">237g6f4</strain>
        <tissue evidence="2">Blood</tissue>
    </source>
</reference>
<dbReference type="GO" id="GO:0007224">
    <property type="term" value="P:smoothened signaling pathway"/>
    <property type="evidence" value="ECO:0007669"/>
    <property type="project" value="TreeGrafter"/>
</dbReference>
<dbReference type="GO" id="GO:0031023">
    <property type="term" value="P:microtubule organizing center organization"/>
    <property type="evidence" value="ECO:0007669"/>
    <property type="project" value="TreeGrafter"/>
</dbReference>
<dbReference type="GO" id="GO:0007052">
    <property type="term" value="P:mitotic spindle organization"/>
    <property type="evidence" value="ECO:0007669"/>
    <property type="project" value="TreeGrafter"/>
</dbReference>
<gene>
    <name evidence="2" type="ORF">GDO81_026043</name>
</gene>
<evidence type="ECO:0000313" key="2">
    <source>
        <dbReference type="EMBL" id="KAG8536593.1"/>
    </source>
</evidence>
<dbReference type="GO" id="GO:0005815">
    <property type="term" value="C:microtubule organizing center"/>
    <property type="evidence" value="ECO:0007669"/>
    <property type="project" value="TreeGrafter"/>
</dbReference>
<dbReference type="EMBL" id="WNYA01040816">
    <property type="protein sequence ID" value="KAG8536593.1"/>
    <property type="molecule type" value="Genomic_DNA"/>
</dbReference>